<comment type="caution">
    <text evidence="1">The sequence shown here is derived from an EMBL/GenBank/DDBJ whole genome shotgun (WGS) entry which is preliminary data.</text>
</comment>
<keyword evidence="2" id="KW-1185">Reference proteome</keyword>
<proteinExistence type="predicted"/>
<name>A0A417YAE9_9BACI</name>
<organism evidence="1 2">
    <name type="scientific">Oceanobacillus profundus</name>
    <dbReference type="NCBI Taxonomy" id="372463"/>
    <lineage>
        <taxon>Bacteria</taxon>
        <taxon>Bacillati</taxon>
        <taxon>Bacillota</taxon>
        <taxon>Bacilli</taxon>
        <taxon>Bacillales</taxon>
        <taxon>Bacillaceae</taxon>
        <taxon>Oceanobacillus</taxon>
    </lineage>
</organism>
<dbReference type="Proteomes" id="UP000285456">
    <property type="component" value="Unassembled WGS sequence"/>
</dbReference>
<dbReference type="EMBL" id="QWEH01000021">
    <property type="protein sequence ID" value="RHW29649.1"/>
    <property type="molecule type" value="Genomic_DNA"/>
</dbReference>
<sequence length="59" mass="7167">MFYPSTKNTYFHLISKKQFFDKFYQKTAFLTSWEWIFEVILASINRAGFPFIKGQDLYL</sequence>
<evidence type="ECO:0000313" key="2">
    <source>
        <dbReference type="Proteomes" id="UP000285456"/>
    </source>
</evidence>
<gene>
    <name evidence="1" type="ORF">D1B32_20750</name>
</gene>
<dbReference type="RefSeq" id="WP_095314440.1">
    <property type="nucleotide sequence ID" value="NZ_JAMAWL010000002.1"/>
</dbReference>
<evidence type="ECO:0000313" key="1">
    <source>
        <dbReference type="EMBL" id="RHW29649.1"/>
    </source>
</evidence>
<reference evidence="1 2" key="1">
    <citation type="journal article" date="2007" name="Int. J. Syst. Evol. Microbiol.">
        <title>Oceanobacillus profundus sp. nov., isolated from a deep-sea sediment core.</title>
        <authorList>
            <person name="Kim Y.G."/>
            <person name="Choi D.H."/>
            <person name="Hyun S."/>
            <person name="Cho B.C."/>
        </authorList>
    </citation>
    <scope>NUCLEOTIDE SEQUENCE [LARGE SCALE GENOMIC DNA]</scope>
    <source>
        <strain evidence="1 2">DSM 18246</strain>
    </source>
</reference>
<protein>
    <submittedName>
        <fullName evidence="1">Uncharacterized protein</fullName>
    </submittedName>
</protein>
<dbReference type="AlphaFoldDB" id="A0A417YAE9"/>
<accession>A0A417YAE9</accession>